<keyword evidence="2" id="KW-0479">Metal-binding</keyword>
<dbReference type="EMBL" id="HBGF01044119">
    <property type="protein sequence ID" value="CAD9144614.1"/>
    <property type="molecule type" value="Transcribed_RNA"/>
</dbReference>
<dbReference type="PANTHER" id="PTHR13799">
    <property type="entry name" value="NGG1 INTERACTING FACTOR 3"/>
    <property type="match status" value="1"/>
</dbReference>
<reference evidence="3" key="1">
    <citation type="submission" date="2021-01" db="EMBL/GenBank/DDBJ databases">
        <authorList>
            <person name="Corre E."/>
            <person name="Pelletier E."/>
            <person name="Niang G."/>
            <person name="Scheremetjew M."/>
            <person name="Finn R."/>
            <person name="Kale V."/>
            <person name="Holt S."/>
            <person name="Cochrane G."/>
            <person name="Meng A."/>
            <person name="Brown T."/>
            <person name="Cohen L."/>
        </authorList>
    </citation>
    <scope>NUCLEOTIDE SEQUENCE</scope>
    <source>
        <strain evidence="3">CCAP 1951/1</strain>
    </source>
</reference>
<gene>
    <name evidence="3" type="ORF">NDES1114_LOCUS29540</name>
</gene>
<dbReference type="PANTHER" id="PTHR13799:SF13">
    <property type="entry name" value="NIF3-LIKE PROTEIN 1"/>
    <property type="match status" value="1"/>
</dbReference>
<sequence>MAAAVAAHPLLARVTAAMERIAPLALADASWDNVGTLIEAPAQPGKTDDTVLVTIDLTPQVLDEAIRHRASVVVAYHPIIFSGLKKLSLNVPTQQTVLRAISHGISVFCPHTSLDAAKGGINDWLIECLGPVTSRRPIDPRMPNGKKPLNDRDVASCVTGYGRVGMLDGFLSLEEALKRVKEGCGVPTVRVALPPQHLANKGADAMIKTVAVCAGSGTGVFRGLPTTPDLLLTGEMSHHDVLAAAQKGSIVMLTEHTNTERGFLRAVLEGALSKELGDGVKVVVSESDADPLVVF</sequence>
<accession>A0A7S1W299</accession>
<dbReference type="FunFam" id="3.40.1390.30:FF:000001">
    <property type="entry name" value="GTP cyclohydrolase 1 type 2"/>
    <property type="match status" value="1"/>
</dbReference>
<evidence type="ECO:0000256" key="2">
    <source>
        <dbReference type="PIRSR" id="PIRSR602678-1"/>
    </source>
</evidence>
<feature type="binding site" evidence="2">
    <location>
        <position position="256"/>
    </location>
    <ligand>
        <name>a divalent metal cation</name>
        <dbReference type="ChEBI" id="CHEBI:60240"/>
        <label>1</label>
    </ligand>
</feature>
<dbReference type="GO" id="GO:0005739">
    <property type="term" value="C:mitochondrion"/>
    <property type="evidence" value="ECO:0007669"/>
    <property type="project" value="TreeGrafter"/>
</dbReference>
<dbReference type="NCBIfam" id="TIGR00486">
    <property type="entry name" value="YbgI_SA1388"/>
    <property type="match status" value="1"/>
</dbReference>
<evidence type="ECO:0000256" key="1">
    <source>
        <dbReference type="ARBA" id="ARBA00006964"/>
    </source>
</evidence>
<organism evidence="3">
    <name type="scientific">Neobodo designis</name>
    <name type="common">Flagellated protozoan</name>
    <name type="synonym">Bodo designis</name>
    <dbReference type="NCBI Taxonomy" id="312471"/>
    <lineage>
        <taxon>Eukaryota</taxon>
        <taxon>Discoba</taxon>
        <taxon>Euglenozoa</taxon>
        <taxon>Kinetoplastea</taxon>
        <taxon>Metakinetoplastina</taxon>
        <taxon>Neobodonida</taxon>
        <taxon>Neobodo</taxon>
    </lineage>
</organism>
<dbReference type="AlphaFoldDB" id="A0A7S1W299"/>
<feature type="binding site" evidence="2">
    <location>
        <position position="260"/>
    </location>
    <ligand>
        <name>a divalent metal cation</name>
        <dbReference type="ChEBI" id="CHEBI:60240"/>
        <label>1</label>
    </ligand>
</feature>
<dbReference type="InterPro" id="IPR036069">
    <property type="entry name" value="DUF34/NIF3_sf"/>
</dbReference>
<name>A0A7S1W299_NEODS</name>
<feature type="binding site" evidence="2">
    <location>
        <position position="115"/>
    </location>
    <ligand>
        <name>a divalent metal cation</name>
        <dbReference type="ChEBI" id="CHEBI:60240"/>
        <label>1</label>
    </ligand>
</feature>
<feature type="binding site" evidence="2">
    <location>
        <position position="77"/>
    </location>
    <ligand>
        <name>a divalent metal cation</name>
        <dbReference type="ChEBI" id="CHEBI:60240"/>
        <label>1</label>
    </ligand>
</feature>
<dbReference type="Gene3D" id="3.40.1390.30">
    <property type="entry name" value="NIF3 (NGG1p interacting factor 3)-like"/>
    <property type="match status" value="1"/>
</dbReference>
<dbReference type="InterPro" id="IPR002678">
    <property type="entry name" value="DUF34/NIF3"/>
</dbReference>
<comment type="similarity">
    <text evidence="1">Belongs to the GTP cyclohydrolase I type 2/NIF3 family.</text>
</comment>
<protein>
    <submittedName>
        <fullName evidence="3">Uncharacterized protein</fullName>
    </submittedName>
</protein>
<dbReference type="Pfam" id="PF01784">
    <property type="entry name" value="DUF34_NIF3"/>
    <property type="match status" value="1"/>
</dbReference>
<dbReference type="SUPFAM" id="SSF102705">
    <property type="entry name" value="NIF3 (NGG1p interacting factor 3)-like"/>
    <property type="match status" value="1"/>
</dbReference>
<evidence type="ECO:0000313" key="3">
    <source>
        <dbReference type="EMBL" id="CAD9144614.1"/>
    </source>
</evidence>
<proteinExistence type="inferred from homology"/>
<dbReference type="GO" id="GO:0046872">
    <property type="term" value="F:metal ion binding"/>
    <property type="evidence" value="ECO:0007669"/>
    <property type="project" value="UniProtKB-KW"/>
</dbReference>